<evidence type="ECO:0000256" key="6">
    <source>
        <dbReference type="SAM" id="MobiDB-lite"/>
    </source>
</evidence>
<evidence type="ECO:0000256" key="3">
    <source>
        <dbReference type="ARBA" id="ARBA00022679"/>
    </source>
</evidence>
<dbReference type="InterPro" id="IPR038459">
    <property type="entry name" value="MT_TRM10-typ_sf"/>
</dbReference>
<dbReference type="EnsemblMetazoa" id="SMAR002680-RA">
    <property type="protein sequence ID" value="SMAR002680-PA"/>
    <property type="gene ID" value="SMAR002680"/>
</dbReference>
<dbReference type="EMBL" id="JH431210">
    <property type="status" value="NOT_ANNOTATED_CDS"/>
    <property type="molecule type" value="Genomic_DNA"/>
</dbReference>
<feature type="compositionally biased region" description="Polar residues" evidence="6">
    <location>
        <begin position="26"/>
        <end position="36"/>
    </location>
</feature>
<dbReference type="GO" id="GO:0005654">
    <property type="term" value="C:nucleoplasm"/>
    <property type="evidence" value="ECO:0007669"/>
    <property type="project" value="TreeGrafter"/>
</dbReference>
<evidence type="ECO:0000256" key="5">
    <source>
        <dbReference type="ARBA" id="ARBA00048434"/>
    </source>
</evidence>
<dbReference type="InterPro" id="IPR007356">
    <property type="entry name" value="tRNA_m1G_MeTrfase_euk"/>
</dbReference>
<accession>T1INU4</accession>
<organism evidence="8 9">
    <name type="scientific">Strigamia maritima</name>
    <name type="common">European centipede</name>
    <name type="synonym">Geophilus maritimus</name>
    <dbReference type="NCBI Taxonomy" id="126957"/>
    <lineage>
        <taxon>Eukaryota</taxon>
        <taxon>Metazoa</taxon>
        <taxon>Ecdysozoa</taxon>
        <taxon>Arthropoda</taxon>
        <taxon>Myriapoda</taxon>
        <taxon>Chilopoda</taxon>
        <taxon>Pleurostigmophora</taxon>
        <taxon>Geophilomorpha</taxon>
        <taxon>Linotaeniidae</taxon>
        <taxon>Strigamia</taxon>
    </lineage>
</organism>
<evidence type="ECO:0000256" key="1">
    <source>
        <dbReference type="ARBA" id="ARBA00012797"/>
    </source>
</evidence>
<name>T1INU4_STRMM</name>
<feature type="region of interest" description="Disordered" evidence="6">
    <location>
        <begin position="1"/>
        <end position="37"/>
    </location>
</feature>
<dbReference type="OMA" id="YQIGFHV"/>
<evidence type="ECO:0000259" key="7">
    <source>
        <dbReference type="PROSITE" id="PS51675"/>
    </source>
</evidence>
<dbReference type="InterPro" id="IPR028564">
    <property type="entry name" value="MT_TRM10-typ"/>
</dbReference>
<reference evidence="8" key="2">
    <citation type="submission" date="2015-02" db="UniProtKB">
        <authorList>
            <consortium name="EnsemblMetazoa"/>
        </authorList>
    </citation>
    <scope>IDENTIFICATION</scope>
</reference>
<evidence type="ECO:0000256" key="4">
    <source>
        <dbReference type="ARBA" id="ARBA00022691"/>
    </source>
</evidence>
<protein>
    <recommendedName>
        <fullName evidence="1">tRNA (guanine(9)-N(1))-methyltransferase</fullName>
        <ecNumber evidence="1">2.1.1.221</ecNumber>
    </recommendedName>
</protein>
<dbReference type="CDD" id="cd18101">
    <property type="entry name" value="Trm10euk_A"/>
    <property type="match status" value="1"/>
</dbReference>
<dbReference type="Proteomes" id="UP000014500">
    <property type="component" value="Unassembled WGS sequence"/>
</dbReference>
<comment type="catalytic activity">
    <reaction evidence="5">
        <text>guanosine(9) in tRNA + S-adenosyl-L-methionine = N(1)-methylguanosine(9) in tRNA + S-adenosyl-L-homocysteine + H(+)</text>
        <dbReference type="Rhea" id="RHEA:43156"/>
        <dbReference type="Rhea" id="RHEA-COMP:10367"/>
        <dbReference type="Rhea" id="RHEA-COMP:10368"/>
        <dbReference type="ChEBI" id="CHEBI:15378"/>
        <dbReference type="ChEBI" id="CHEBI:57856"/>
        <dbReference type="ChEBI" id="CHEBI:59789"/>
        <dbReference type="ChEBI" id="CHEBI:73542"/>
        <dbReference type="ChEBI" id="CHEBI:74269"/>
        <dbReference type="EC" id="2.1.1.221"/>
    </reaction>
</comment>
<evidence type="ECO:0000256" key="2">
    <source>
        <dbReference type="ARBA" id="ARBA00022603"/>
    </source>
</evidence>
<dbReference type="PROSITE" id="PS51675">
    <property type="entry name" value="SAM_MT_TRM10"/>
    <property type="match status" value="1"/>
</dbReference>
<keyword evidence="2" id="KW-0489">Methyltransferase</keyword>
<keyword evidence="3" id="KW-0808">Transferase</keyword>
<dbReference type="GO" id="GO:0002939">
    <property type="term" value="P:tRNA N1-guanine methylation"/>
    <property type="evidence" value="ECO:0007669"/>
    <property type="project" value="TreeGrafter"/>
</dbReference>
<dbReference type="eggNOG" id="KOG2967">
    <property type="taxonomic scope" value="Eukaryota"/>
</dbReference>
<proteinExistence type="predicted"/>
<dbReference type="HOGENOM" id="CLU_034384_7_1_1"/>
<dbReference type="Gene3D" id="3.40.1280.30">
    <property type="match status" value="1"/>
</dbReference>
<feature type="compositionally biased region" description="Basic and acidic residues" evidence="6">
    <location>
        <begin position="1"/>
        <end position="10"/>
    </location>
</feature>
<sequence length="239" mass="27590">MAANATDEKSSRKRKRKKRKLLNASLGISRSPSPSRKQLKKVNTMANSRCQISVAVDLSFENLMNDRDIRKTLKQVQNCYATNRRLSAPLQLHLTSFGGKIRSQFESIEGNVKWDVHLNEKHFDQVFDKSRVLYLTSDSPNELEELTEQYVYVIGGLVDHNQHKGLCYKLAKQNGYAHARLPIDKYVNMKTRRILAINHVFQILAKWTESRCWKSVLLQVLPERKNAKPKTEQDQPARA</sequence>
<dbReference type="PANTHER" id="PTHR13563:SF13">
    <property type="entry name" value="TRNA METHYLTRANSFERASE 10 HOMOLOG A"/>
    <property type="match status" value="1"/>
</dbReference>
<reference evidence="9" key="1">
    <citation type="submission" date="2011-05" db="EMBL/GenBank/DDBJ databases">
        <authorList>
            <person name="Richards S.R."/>
            <person name="Qu J."/>
            <person name="Jiang H."/>
            <person name="Jhangiani S.N."/>
            <person name="Agravi P."/>
            <person name="Goodspeed R."/>
            <person name="Gross S."/>
            <person name="Mandapat C."/>
            <person name="Jackson L."/>
            <person name="Mathew T."/>
            <person name="Pu L."/>
            <person name="Thornton R."/>
            <person name="Saada N."/>
            <person name="Wilczek-Boney K.B."/>
            <person name="Lee S."/>
            <person name="Kovar C."/>
            <person name="Wu Y."/>
            <person name="Scherer S.E."/>
            <person name="Worley K.C."/>
            <person name="Muzny D.M."/>
            <person name="Gibbs R."/>
        </authorList>
    </citation>
    <scope>NUCLEOTIDE SEQUENCE</scope>
    <source>
        <strain evidence="9">Brora</strain>
    </source>
</reference>
<feature type="domain" description="SAM-dependent MTase TRM10-type" evidence="7">
    <location>
        <begin position="34"/>
        <end position="228"/>
    </location>
</feature>
<dbReference type="GO" id="GO:0000049">
    <property type="term" value="F:tRNA binding"/>
    <property type="evidence" value="ECO:0007669"/>
    <property type="project" value="TreeGrafter"/>
</dbReference>
<dbReference type="AlphaFoldDB" id="T1INU4"/>
<dbReference type="EC" id="2.1.1.221" evidence="1"/>
<dbReference type="GO" id="GO:0052905">
    <property type="term" value="F:tRNA (guanosine(9)-N1)-methyltransferase activity"/>
    <property type="evidence" value="ECO:0007669"/>
    <property type="project" value="UniProtKB-EC"/>
</dbReference>
<feature type="compositionally biased region" description="Basic residues" evidence="6">
    <location>
        <begin position="11"/>
        <end position="21"/>
    </location>
</feature>
<dbReference type="PANTHER" id="PTHR13563">
    <property type="entry name" value="TRNA (GUANINE-9-) METHYLTRANSFERASE"/>
    <property type="match status" value="1"/>
</dbReference>
<keyword evidence="4" id="KW-0949">S-adenosyl-L-methionine</keyword>
<dbReference type="PhylomeDB" id="T1INU4"/>
<dbReference type="FunFam" id="3.40.1280.30:FF:000001">
    <property type="entry name" value="tRNA methyltransferase 10 homolog A"/>
    <property type="match status" value="1"/>
</dbReference>
<keyword evidence="9" id="KW-1185">Reference proteome</keyword>
<evidence type="ECO:0000313" key="8">
    <source>
        <dbReference type="EnsemblMetazoa" id="SMAR002680-PA"/>
    </source>
</evidence>
<dbReference type="STRING" id="126957.T1INU4"/>
<evidence type="ECO:0000313" key="9">
    <source>
        <dbReference type="Proteomes" id="UP000014500"/>
    </source>
</evidence>